<sequence length="337" mass="37397">MEVIERYVYAVTQRLPEQQRTEIKRELHGLIEDMLEERTQGGKASQADAESVLLELGDPNALAAKYRGYDRYLIGPLMFEPYLTTLKIVLISIAIALTGLLAIDAIANPAEIVEQFTEYVVTLIAAFAQGFGWVTIVFAFIDYRMQKETAGSGKSKPWKPSDLPQIPDAQARIKMSDPISGLIFTVLFTVLCLYAIDLLGVWRITDGERKVIPFLNADVFRHYFPIVWVLAALGLLKECVRIIVRRRTGSMLALHVAISVASAVLVCVALADPAIWNPDFIGQLEAAGLLQAGGEGYDTVVSIWTGVTDWLVLLIGLFTLIDVITETYKWYKVKTAA</sequence>
<feature type="transmembrane region" description="Helical" evidence="1">
    <location>
        <begin position="119"/>
        <end position="141"/>
    </location>
</feature>
<feature type="transmembrane region" description="Helical" evidence="1">
    <location>
        <begin position="252"/>
        <end position="271"/>
    </location>
</feature>
<proteinExistence type="predicted"/>
<organism evidence="2 3">
    <name type="scientific">Paenibacillus arenilitoris</name>
    <dbReference type="NCBI Taxonomy" id="2772299"/>
    <lineage>
        <taxon>Bacteria</taxon>
        <taxon>Bacillati</taxon>
        <taxon>Bacillota</taxon>
        <taxon>Bacilli</taxon>
        <taxon>Bacillales</taxon>
        <taxon>Paenibacillaceae</taxon>
        <taxon>Paenibacillus</taxon>
    </lineage>
</organism>
<evidence type="ECO:0000313" key="3">
    <source>
        <dbReference type="Proteomes" id="UP000632125"/>
    </source>
</evidence>
<comment type="caution">
    <text evidence="2">The sequence shown here is derived from an EMBL/GenBank/DDBJ whole genome shotgun (WGS) entry which is preliminary data.</text>
</comment>
<accession>A0A927CPK5</accession>
<keyword evidence="3" id="KW-1185">Reference proteome</keyword>
<keyword evidence="1" id="KW-1133">Transmembrane helix</keyword>
<reference evidence="2" key="1">
    <citation type="submission" date="2020-09" db="EMBL/GenBank/DDBJ databases">
        <title>A novel bacterium of genus Paenibacillus, isolated from South China Sea.</title>
        <authorList>
            <person name="Huang H."/>
            <person name="Mo K."/>
            <person name="Hu Y."/>
        </authorList>
    </citation>
    <scope>NUCLEOTIDE SEQUENCE</scope>
    <source>
        <strain evidence="2">IB182493</strain>
    </source>
</reference>
<dbReference type="Proteomes" id="UP000632125">
    <property type="component" value="Unassembled WGS sequence"/>
</dbReference>
<dbReference type="AlphaFoldDB" id="A0A927CPK5"/>
<evidence type="ECO:0000313" key="2">
    <source>
        <dbReference type="EMBL" id="MBD2870458.1"/>
    </source>
</evidence>
<evidence type="ECO:0000256" key="1">
    <source>
        <dbReference type="SAM" id="Phobius"/>
    </source>
</evidence>
<keyword evidence="1" id="KW-0812">Transmembrane</keyword>
<name>A0A927CPK5_9BACL</name>
<dbReference type="EMBL" id="JACXIY010000020">
    <property type="protein sequence ID" value="MBD2870458.1"/>
    <property type="molecule type" value="Genomic_DNA"/>
</dbReference>
<keyword evidence="1" id="KW-0472">Membrane</keyword>
<feature type="transmembrane region" description="Helical" evidence="1">
    <location>
        <begin position="182"/>
        <end position="202"/>
    </location>
</feature>
<feature type="transmembrane region" description="Helical" evidence="1">
    <location>
        <begin position="88"/>
        <end position="107"/>
    </location>
</feature>
<feature type="transmembrane region" description="Helical" evidence="1">
    <location>
        <begin position="303"/>
        <end position="324"/>
    </location>
</feature>
<protein>
    <submittedName>
        <fullName evidence="2">Uncharacterized protein</fullName>
    </submittedName>
</protein>
<gene>
    <name evidence="2" type="ORF">IDH41_17905</name>
</gene>
<feature type="transmembrane region" description="Helical" evidence="1">
    <location>
        <begin position="222"/>
        <end position="240"/>
    </location>
</feature>
<dbReference type="RefSeq" id="WP_190863399.1">
    <property type="nucleotide sequence ID" value="NZ_JACXIY010000020.1"/>
</dbReference>